<evidence type="ECO:0000313" key="1">
    <source>
        <dbReference type="EMBL" id="PKC17646.1"/>
    </source>
</evidence>
<accession>A0A2N0QEY4</accession>
<reference evidence="1 2" key="2">
    <citation type="submission" date="2017-09" db="EMBL/GenBank/DDBJ databases">
        <title>Extensive intraspecific genome diversity in a model arbuscular mycorrhizal fungus.</title>
        <authorList>
            <person name="Chen E.C."/>
            <person name="Morin E."/>
            <person name="Beaudet D."/>
            <person name="Noel J."/>
            <person name="Ndikumana S."/>
            <person name="Charron P."/>
            <person name="St-Onge C."/>
            <person name="Giorgi J."/>
            <person name="Grigoriev I.V."/>
            <person name="Roux C."/>
            <person name="Martin F.M."/>
            <person name="Corradi N."/>
        </authorList>
    </citation>
    <scope>NUCLEOTIDE SEQUENCE [LARGE SCALE GENOMIC DNA]</scope>
    <source>
        <strain evidence="1 2">A5</strain>
    </source>
</reference>
<evidence type="ECO:0000313" key="2">
    <source>
        <dbReference type="Proteomes" id="UP000232722"/>
    </source>
</evidence>
<dbReference type="EMBL" id="LLXJ01000009">
    <property type="protein sequence ID" value="PKC17646.1"/>
    <property type="molecule type" value="Genomic_DNA"/>
</dbReference>
<dbReference type="VEuPathDB" id="FungiDB:FUN_002677"/>
<comment type="caution">
    <text evidence="1">The sequence shown here is derived from an EMBL/GenBank/DDBJ whole genome shotgun (WGS) entry which is preliminary data.</text>
</comment>
<dbReference type="AlphaFoldDB" id="A0A2N0QEY4"/>
<proteinExistence type="predicted"/>
<name>A0A2N0QEY4_9GLOM</name>
<dbReference type="Proteomes" id="UP000232722">
    <property type="component" value="Unassembled WGS sequence"/>
</dbReference>
<reference evidence="1 2" key="1">
    <citation type="submission" date="2016-04" db="EMBL/GenBank/DDBJ databases">
        <title>Genome analyses suggest a sexual origin of heterokaryosis in a supposedly ancient asexual fungus.</title>
        <authorList>
            <person name="Ropars J."/>
            <person name="Sedzielewska K."/>
            <person name="Noel J."/>
            <person name="Charron P."/>
            <person name="Farinelli L."/>
            <person name="Marton T."/>
            <person name="Kruger M."/>
            <person name="Pelin A."/>
            <person name="Brachmann A."/>
            <person name="Corradi N."/>
        </authorList>
    </citation>
    <scope>NUCLEOTIDE SEQUENCE [LARGE SCALE GENOMIC DNA]</scope>
    <source>
        <strain evidence="1 2">A5</strain>
    </source>
</reference>
<gene>
    <name evidence="1" type="ORF">RhiirA5_405669</name>
</gene>
<dbReference type="VEuPathDB" id="FungiDB:RhiirA1_475944"/>
<organism evidence="1 2">
    <name type="scientific">Rhizophagus irregularis</name>
    <dbReference type="NCBI Taxonomy" id="588596"/>
    <lineage>
        <taxon>Eukaryota</taxon>
        <taxon>Fungi</taxon>
        <taxon>Fungi incertae sedis</taxon>
        <taxon>Mucoromycota</taxon>
        <taxon>Glomeromycotina</taxon>
        <taxon>Glomeromycetes</taxon>
        <taxon>Glomerales</taxon>
        <taxon>Glomeraceae</taxon>
        <taxon>Rhizophagus</taxon>
    </lineage>
</organism>
<sequence length="220" mass="25660">MPGKTVKIILDNIYNTSVPKPINLRPGYDMEHVFNYRLQTDNYQYEKVVEIEKQYDHLSVIRPHETPQQWAVHIRAPLQELLSNVHKSQMAICFKCWKLVKITEVEPRKEYYSGWGRWAYEVESENLMKDHWNYSCFKAETATMAKNTMPSAPNFEPACILTTRQEMISPTSYQSSNCKSNTSEIFILSLYAKQNNLLPSINYLNQPALRLKDGTKTMIV</sequence>
<protein>
    <submittedName>
        <fullName evidence="1">Uncharacterized protein</fullName>
    </submittedName>
</protein>
<dbReference type="VEuPathDB" id="FungiDB:RhiirFUN_005569"/>